<dbReference type="EMBL" id="JBHMAX010000021">
    <property type="protein sequence ID" value="MFB9732713.1"/>
    <property type="molecule type" value="Genomic_DNA"/>
</dbReference>
<keyword evidence="4" id="KW-1185">Reference proteome</keyword>
<feature type="transmembrane region" description="Helical" evidence="2">
    <location>
        <begin position="123"/>
        <end position="142"/>
    </location>
</feature>
<keyword evidence="2" id="KW-0812">Transmembrane</keyword>
<feature type="transmembrane region" description="Helical" evidence="2">
    <location>
        <begin position="59"/>
        <end position="82"/>
    </location>
</feature>
<dbReference type="Proteomes" id="UP001589613">
    <property type="component" value="Unassembled WGS sequence"/>
</dbReference>
<protein>
    <submittedName>
        <fullName evidence="3">Uncharacterized protein</fullName>
    </submittedName>
</protein>
<evidence type="ECO:0000313" key="3">
    <source>
        <dbReference type="EMBL" id="MFB9732713.1"/>
    </source>
</evidence>
<keyword evidence="2" id="KW-1133">Transmembrane helix</keyword>
<reference evidence="3 4" key="1">
    <citation type="submission" date="2024-09" db="EMBL/GenBank/DDBJ databases">
        <authorList>
            <person name="Sun Q."/>
            <person name="Mori K."/>
        </authorList>
    </citation>
    <scope>NUCLEOTIDE SEQUENCE [LARGE SCALE GENOMIC DNA]</scope>
    <source>
        <strain evidence="3 4">JCM 12763</strain>
    </source>
</reference>
<evidence type="ECO:0000313" key="4">
    <source>
        <dbReference type="Proteomes" id="UP001589613"/>
    </source>
</evidence>
<feature type="transmembrane region" description="Helical" evidence="2">
    <location>
        <begin position="88"/>
        <end position="111"/>
    </location>
</feature>
<evidence type="ECO:0000256" key="2">
    <source>
        <dbReference type="SAM" id="Phobius"/>
    </source>
</evidence>
<keyword evidence="2" id="KW-0472">Membrane</keyword>
<proteinExistence type="predicted"/>
<gene>
    <name evidence="3" type="ORF">ACFFN0_11740</name>
</gene>
<organism evidence="3 4">
    <name type="scientific">Ornithinimicrobium kibberense</name>
    <dbReference type="NCBI Taxonomy" id="282060"/>
    <lineage>
        <taxon>Bacteria</taxon>
        <taxon>Bacillati</taxon>
        <taxon>Actinomycetota</taxon>
        <taxon>Actinomycetes</taxon>
        <taxon>Micrococcales</taxon>
        <taxon>Ornithinimicrobiaceae</taxon>
        <taxon>Ornithinimicrobium</taxon>
    </lineage>
</organism>
<dbReference type="RefSeq" id="WP_202876672.1">
    <property type="nucleotide sequence ID" value="NZ_JBHMAX010000021.1"/>
</dbReference>
<evidence type="ECO:0000256" key="1">
    <source>
        <dbReference type="SAM" id="MobiDB-lite"/>
    </source>
</evidence>
<sequence>MTTQAQAQASPLAPADADAGRRPPEGAGHRSDGAADRWMRRVLGIEGVDRRSGQGAHRAFRVSVVVSAVRCVVTYVAVPVLLPVLSLAGWVAAPIGLALCAVAAVTGVLSLRRFWRADHAYRWTYTAFITVVLVILAVATMTELDRIGAVL</sequence>
<name>A0ABV5V4H0_9MICO</name>
<accession>A0ABV5V4H0</accession>
<comment type="caution">
    <text evidence="3">The sequence shown here is derived from an EMBL/GenBank/DDBJ whole genome shotgun (WGS) entry which is preliminary data.</text>
</comment>
<feature type="compositionally biased region" description="Low complexity" evidence="1">
    <location>
        <begin position="1"/>
        <end position="17"/>
    </location>
</feature>
<feature type="compositionally biased region" description="Basic and acidic residues" evidence="1">
    <location>
        <begin position="18"/>
        <end position="32"/>
    </location>
</feature>
<feature type="region of interest" description="Disordered" evidence="1">
    <location>
        <begin position="1"/>
        <end position="32"/>
    </location>
</feature>